<evidence type="ECO:0000313" key="3">
    <source>
        <dbReference type="EMBL" id="KAJ4943207.1"/>
    </source>
</evidence>
<dbReference type="EMBL" id="JAPTMU010000005">
    <property type="protein sequence ID" value="KAJ4943207.1"/>
    <property type="molecule type" value="Genomic_DNA"/>
</dbReference>
<proteinExistence type="predicted"/>
<feature type="active site" evidence="1">
    <location>
        <position position="278"/>
    </location>
</feature>
<dbReference type="InterPro" id="IPR001590">
    <property type="entry name" value="Peptidase_M12B"/>
</dbReference>
<dbReference type="SUPFAM" id="SSF55486">
    <property type="entry name" value="Metalloproteases ('zincins'), catalytic domain"/>
    <property type="match status" value="1"/>
</dbReference>
<dbReference type="GO" id="GO:0006509">
    <property type="term" value="P:membrane protein ectodomain proteolysis"/>
    <property type="evidence" value="ECO:0007669"/>
    <property type="project" value="TreeGrafter"/>
</dbReference>
<sequence length="286" mass="32406">ENMVQPAMARCYRVSLREPSTENGTYHIEPMERYTSTHTDHHSIIYHEDDMVLPSMRTDADGFCGADHLNVLAQRLRTDEEAPVSRSRRTVDESKTSCLMYLHADHLYYKKFKSVDAVVAQVASYIRVVNDIYDKVDFDGIKLINFKVKSLKMMAEEDQNDPMNHQFIGPEKLLSLYSENNWGNYCLSYLLTNRDYSGVLGLAWEGKAENLALSRAPEEGAGLLQVDQLPDCNWGGICSQQTTLRNGRKSTLNTGVVTIQNYGQFLPPRHVQQTFAHELGHSLGSP</sequence>
<accession>A0AAD6FPQ5</accession>
<dbReference type="GO" id="GO:0007219">
    <property type="term" value="P:Notch signaling pathway"/>
    <property type="evidence" value="ECO:0007669"/>
    <property type="project" value="TreeGrafter"/>
</dbReference>
<feature type="non-terminal residue" evidence="3">
    <location>
        <position position="1"/>
    </location>
</feature>
<feature type="domain" description="Peptidase M12B" evidence="2">
    <location>
        <begin position="96"/>
        <end position="286"/>
    </location>
</feature>
<dbReference type="Proteomes" id="UP001219934">
    <property type="component" value="Unassembled WGS sequence"/>
</dbReference>
<dbReference type="PANTHER" id="PTHR45702">
    <property type="entry name" value="ADAM10/ADAM17 METALLOPEPTIDASE FAMILY MEMBER"/>
    <property type="match status" value="1"/>
</dbReference>
<evidence type="ECO:0000313" key="4">
    <source>
        <dbReference type="Proteomes" id="UP001219934"/>
    </source>
</evidence>
<dbReference type="AlphaFoldDB" id="A0AAD6FPQ5"/>
<dbReference type="PROSITE" id="PS50215">
    <property type="entry name" value="ADAM_MEPRO"/>
    <property type="match status" value="1"/>
</dbReference>
<dbReference type="Pfam" id="PF13688">
    <property type="entry name" value="Reprolysin_5"/>
    <property type="match status" value="1"/>
</dbReference>
<comment type="caution">
    <text evidence="1">Lacks conserved residue(s) required for the propagation of feature annotation.</text>
</comment>
<organism evidence="3 4">
    <name type="scientific">Pogonophryne albipinna</name>
    <dbReference type="NCBI Taxonomy" id="1090488"/>
    <lineage>
        <taxon>Eukaryota</taxon>
        <taxon>Metazoa</taxon>
        <taxon>Chordata</taxon>
        <taxon>Craniata</taxon>
        <taxon>Vertebrata</taxon>
        <taxon>Euteleostomi</taxon>
        <taxon>Actinopterygii</taxon>
        <taxon>Neopterygii</taxon>
        <taxon>Teleostei</taxon>
        <taxon>Neoteleostei</taxon>
        <taxon>Acanthomorphata</taxon>
        <taxon>Eupercaria</taxon>
        <taxon>Perciformes</taxon>
        <taxon>Notothenioidei</taxon>
        <taxon>Pogonophryne</taxon>
    </lineage>
</organism>
<dbReference type="InterPro" id="IPR051489">
    <property type="entry name" value="ADAM_Metalloproteinase"/>
</dbReference>
<feature type="non-terminal residue" evidence="3">
    <location>
        <position position="286"/>
    </location>
</feature>
<dbReference type="InterPro" id="IPR024079">
    <property type="entry name" value="MetalloPept_cat_dom_sf"/>
</dbReference>
<dbReference type="Gene3D" id="3.40.390.10">
    <property type="entry name" value="Collagenase (Catalytic Domain)"/>
    <property type="match status" value="1"/>
</dbReference>
<evidence type="ECO:0000259" key="2">
    <source>
        <dbReference type="PROSITE" id="PS50215"/>
    </source>
</evidence>
<protein>
    <recommendedName>
        <fullName evidence="2">Peptidase M12B domain-containing protein</fullName>
    </recommendedName>
</protein>
<keyword evidence="4" id="KW-1185">Reference proteome</keyword>
<comment type="caution">
    <text evidence="3">The sequence shown here is derived from an EMBL/GenBank/DDBJ whole genome shotgun (WGS) entry which is preliminary data.</text>
</comment>
<dbReference type="GO" id="GO:0004222">
    <property type="term" value="F:metalloendopeptidase activity"/>
    <property type="evidence" value="ECO:0007669"/>
    <property type="project" value="InterPro"/>
</dbReference>
<dbReference type="GO" id="GO:0005886">
    <property type="term" value="C:plasma membrane"/>
    <property type="evidence" value="ECO:0007669"/>
    <property type="project" value="TreeGrafter"/>
</dbReference>
<dbReference type="PANTHER" id="PTHR45702:SF1">
    <property type="entry name" value="DISINTEGRIN AND METALLOPROTEINASE DOMAIN-CONTAINING PROTEIN 10 ISOFORM X1"/>
    <property type="match status" value="1"/>
</dbReference>
<reference evidence="3" key="1">
    <citation type="submission" date="2022-11" db="EMBL/GenBank/DDBJ databases">
        <title>Chromosome-level genome of Pogonophryne albipinna.</title>
        <authorList>
            <person name="Jo E."/>
        </authorList>
    </citation>
    <scope>NUCLEOTIDE SEQUENCE</scope>
    <source>
        <strain evidence="3">SGF0006</strain>
        <tissue evidence="3">Muscle</tissue>
    </source>
</reference>
<name>A0AAD6FPQ5_9TELE</name>
<gene>
    <name evidence="3" type="ORF">JOQ06_005712</name>
</gene>
<evidence type="ECO:0000256" key="1">
    <source>
        <dbReference type="PROSITE-ProRule" id="PRU00276"/>
    </source>
</evidence>